<protein>
    <submittedName>
        <fullName evidence="2">Uncharacterized protein LOC112690672</fullName>
    </submittedName>
</protein>
<keyword evidence="1" id="KW-1185">Reference proteome</keyword>
<dbReference type="GeneID" id="112690672"/>
<gene>
    <name evidence="2" type="primary">LOC112690672</name>
</gene>
<evidence type="ECO:0000313" key="1">
    <source>
        <dbReference type="Proteomes" id="UP000694846"/>
    </source>
</evidence>
<dbReference type="AlphaFoldDB" id="A0A8B8GCI2"/>
<organism evidence="1 2">
    <name type="scientific">Sipha flava</name>
    <name type="common">yellow sugarcane aphid</name>
    <dbReference type="NCBI Taxonomy" id="143950"/>
    <lineage>
        <taxon>Eukaryota</taxon>
        <taxon>Metazoa</taxon>
        <taxon>Ecdysozoa</taxon>
        <taxon>Arthropoda</taxon>
        <taxon>Hexapoda</taxon>
        <taxon>Insecta</taxon>
        <taxon>Pterygota</taxon>
        <taxon>Neoptera</taxon>
        <taxon>Paraneoptera</taxon>
        <taxon>Hemiptera</taxon>
        <taxon>Sternorrhyncha</taxon>
        <taxon>Aphidomorpha</taxon>
        <taxon>Aphidoidea</taxon>
        <taxon>Aphididae</taxon>
        <taxon>Sipha</taxon>
    </lineage>
</organism>
<accession>A0A8B8GCI2</accession>
<dbReference type="InterPro" id="IPR043502">
    <property type="entry name" value="DNA/RNA_pol_sf"/>
</dbReference>
<sequence length="262" mass="29421">MAEYLALGHMSVATTPGQYYIPHHAICKNDGADIKFRVVFDASAKGPTGMSLNRALLPGPKLQRDIVDILIRFCLFHHAFTADIYKMYRQILILPEFRAYQHILGRDSTLDLVIDYELNTVTYGVNYAPFLALRVLRAIADSDGVSFPCDRDALRYQTYVNKRICYGADTITDTVVVQSELKSILARSGLELCKWSSNTSALLQNVPADHCVVKSRSFADDDSVDTKVLGIHWYTNEDYFCCELCLEVSPTFTKRGILSLTA</sequence>
<dbReference type="RefSeq" id="XP_025420515.1">
    <property type="nucleotide sequence ID" value="XM_025564730.1"/>
</dbReference>
<dbReference type="Proteomes" id="UP000694846">
    <property type="component" value="Unplaced"/>
</dbReference>
<evidence type="ECO:0000313" key="2">
    <source>
        <dbReference type="RefSeq" id="XP_025420515.1"/>
    </source>
</evidence>
<reference evidence="2" key="1">
    <citation type="submission" date="2025-08" db="UniProtKB">
        <authorList>
            <consortium name="RefSeq"/>
        </authorList>
    </citation>
    <scope>IDENTIFICATION</scope>
    <source>
        <tissue evidence="2">Whole body</tissue>
    </source>
</reference>
<dbReference type="PANTHER" id="PTHR47331">
    <property type="entry name" value="PHD-TYPE DOMAIN-CONTAINING PROTEIN"/>
    <property type="match status" value="1"/>
</dbReference>
<dbReference type="GO" id="GO:0071897">
    <property type="term" value="P:DNA biosynthetic process"/>
    <property type="evidence" value="ECO:0007669"/>
    <property type="project" value="UniProtKB-ARBA"/>
</dbReference>
<name>A0A8B8GCI2_9HEMI</name>
<dbReference type="OrthoDB" id="6612914at2759"/>
<proteinExistence type="predicted"/>
<dbReference type="SUPFAM" id="SSF56672">
    <property type="entry name" value="DNA/RNA polymerases"/>
    <property type="match status" value="1"/>
</dbReference>